<proteinExistence type="inferred from homology"/>
<feature type="domain" description="FH2" evidence="3">
    <location>
        <begin position="1"/>
        <end position="368"/>
    </location>
</feature>
<evidence type="ECO:0000259" key="3">
    <source>
        <dbReference type="PROSITE" id="PS51444"/>
    </source>
</evidence>
<dbReference type="AlphaFoldDB" id="A0A835IL57"/>
<accession>A0A835IL57</accession>
<name>A0A835IL57_9MAGN</name>
<dbReference type="PANTHER" id="PTHR23213">
    <property type="entry name" value="FORMIN-RELATED"/>
    <property type="match status" value="1"/>
</dbReference>
<comment type="caution">
    <text evidence="4">The sequence shown here is derived from an EMBL/GenBank/DDBJ whole genome shotgun (WGS) entry which is preliminary data.</text>
</comment>
<keyword evidence="5" id="KW-1185">Reference proteome</keyword>
<dbReference type="PANTHER" id="PTHR23213:SF177">
    <property type="entry name" value="FORMIN-LIKE PROTEIN 11"/>
    <property type="match status" value="1"/>
</dbReference>
<evidence type="ECO:0000256" key="1">
    <source>
        <dbReference type="ARBA" id="ARBA00025793"/>
    </source>
</evidence>
<dbReference type="Pfam" id="PF02181">
    <property type="entry name" value="FH2"/>
    <property type="match status" value="1"/>
</dbReference>
<evidence type="ECO:0000256" key="2">
    <source>
        <dbReference type="RuleBase" id="RU361260"/>
    </source>
</evidence>
<evidence type="ECO:0000313" key="5">
    <source>
        <dbReference type="Proteomes" id="UP000631114"/>
    </source>
</evidence>
<dbReference type="GO" id="GO:0051015">
    <property type="term" value="F:actin filament binding"/>
    <property type="evidence" value="ECO:0007669"/>
    <property type="project" value="InterPro"/>
</dbReference>
<dbReference type="GO" id="GO:0045010">
    <property type="term" value="P:actin nucleation"/>
    <property type="evidence" value="ECO:0007669"/>
    <property type="project" value="InterPro"/>
</dbReference>
<protein>
    <recommendedName>
        <fullName evidence="2">Formin-like protein</fullName>
    </recommendedName>
</protein>
<dbReference type="InterPro" id="IPR027643">
    <property type="entry name" value="Formin-like_plant"/>
</dbReference>
<dbReference type="SUPFAM" id="SSF101447">
    <property type="entry name" value="Formin homology 2 domain (FH2 domain)"/>
    <property type="match status" value="1"/>
</dbReference>
<dbReference type="Gene3D" id="1.20.58.2220">
    <property type="entry name" value="Formin, FH2 domain"/>
    <property type="match status" value="1"/>
</dbReference>
<organism evidence="4 5">
    <name type="scientific">Coptis chinensis</name>
    <dbReference type="NCBI Taxonomy" id="261450"/>
    <lineage>
        <taxon>Eukaryota</taxon>
        <taxon>Viridiplantae</taxon>
        <taxon>Streptophyta</taxon>
        <taxon>Embryophyta</taxon>
        <taxon>Tracheophyta</taxon>
        <taxon>Spermatophyta</taxon>
        <taxon>Magnoliopsida</taxon>
        <taxon>Ranunculales</taxon>
        <taxon>Ranunculaceae</taxon>
        <taxon>Coptidoideae</taxon>
        <taxon>Coptis</taxon>
    </lineage>
</organism>
<dbReference type="InterPro" id="IPR015425">
    <property type="entry name" value="FH2_Formin"/>
</dbReference>
<dbReference type="SMART" id="SM00498">
    <property type="entry name" value="FH2"/>
    <property type="match status" value="1"/>
</dbReference>
<sequence length="368" mass="42072">MQVKNDVAKNKSPSPKKHIIEPKRLQNMTILLKALNATPEQVCDALMQGEGLSLQQLEALVKMVPTKEEETKLSNYQGDIIELVSAEKLVRAMLNVPFAFPRIEAMLYRDTFEDEVIHLRKSFAMLEEACKELRSSRLFLKLLEAVLKTGNRMNIGTIRGGARAFKLDALLKLADVKGTDGKTTLLHFVVQEMIRSEGIRESEIPMKNNYQRTKTKTPEHREEEYIRVGLDLVSGLSAELCNVKKTATIDLDVIASSVSNLSDGMFKLQHLVPDNLSTEYNCHFVQSMRTFLKYAEKIIKELQKDEDRVLLHVREITEYFHGHVSEDEVNPLRIFVIVRDFLGMLDRVCKEVRTLKKTHTPNSVTTFR</sequence>
<dbReference type="InterPro" id="IPR042201">
    <property type="entry name" value="FH2_Formin_sf"/>
</dbReference>
<gene>
    <name evidence="4" type="ORF">IFM89_015812</name>
</gene>
<comment type="similarity">
    <text evidence="1">Belongs to the formin-like family. Class-I subfamily.</text>
</comment>
<reference evidence="4 5" key="1">
    <citation type="submission" date="2020-10" db="EMBL/GenBank/DDBJ databases">
        <title>The Coptis chinensis genome and diversification of protoberbering-type alkaloids.</title>
        <authorList>
            <person name="Wang B."/>
            <person name="Shu S."/>
            <person name="Song C."/>
            <person name="Liu Y."/>
        </authorList>
    </citation>
    <scope>NUCLEOTIDE SEQUENCE [LARGE SCALE GENOMIC DNA]</scope>
    <source>
        <strain evidence="4">HL-2020</strain>
        <tissue evidence="4">Leaf</tissue>
    </source>
</reference>
<evidence type="ECO:0000313" key="4">
    <source>
        <dbReference type="EMBL" id="KAF9620990.1"/>
    </source>
</evidence>
<dbReference type="PROSITE" id="PS51444">
    <property type="entry name" value="FH2"/>
    <property type="match status" value="1"/>
</dbReference>
<dbReference type="Proteomes" id="UP000631114">
    <property type="component" value="Unassembled WGS sequence"/>
</dbReference>
<dbReference type="OrthoDB" id="1668162at2759"/>
<dbReference type="EMBL" id="JADFTS010000002">
    <property type="protein sequence ID" value="KAF9620990.1"/>
    <property type="molecule type" value="Genomic_DNA"/>
</dbReference>